<keyword evidence="2" id="KW-0479">Metal-binding</keyword>
<evidence type="ECO:0000259" key="6">
    <source>
        <dbReference type="Pfam" id="PF00884"/>
    </source>
</evidence>
<dbReference type="Gene3D" id="3.40.720.10">
    <property type="entry name" value="Alkaline Phosphatase, subunit A"/>
    <property type="match status" value="1"/>
</dbReference>
<feature type="domain" description="Sulfatase N-terminal" evidence="6">
    <location>
        <begin position="21"/>
        <end position="151"/>
    </location>
</feature>
<dbReference type="InterPro" id="IPR024607">
    <property type="entry name" value="Sulfatase_CS"/>
</dbReference>
<accession>X6PGH7</accession>
<dbReference type="EMBL" id="ASPP01000287">
    <property type="protein sequence ID" value="ETO36792.1"/>
    <property type="molecule type" value="Genomic_DNA"/>
</dbReference>
<keyword evidence="3" id="KW-0378">Hydrolase</keyword>
<dbReference type="PROSITE" id="PS00149">
    <property type="entry name" value="SULFATASE_2"/>
    <property type="match status" value="1"/>
</dbReference>
<keyword evidence="4" id="KW-0106">Calcium</keyword>
<dbReference type="InterPro" id="IPR017850">
    <property type="entry name" value="Alkaline_phosphatase_core_sf"/>
</dbReference>
<feature type="signal peptide" evidence="5">
    <location>
        <begin position="1"/>
        <end position="19"/>
    </location>
</feature>
<evidence type="ECO:0000256" key="1">
    <source>
        <dbReference type="ARBA" id="ARBA00008779"/>
    </source>
</evidence>
<organism evidence="7 8">
    <name type="scientific">Reticulomyxa filosa</name>
    <dbReference type="NCBI Taxonomy" id="46433"/>
    <lineage>
        <taxon>Eukaryota</taxon>
        <taxon>Sar</taxon>
        <taxon>Rhizaria</taxon>
        <taxon>Retaria</taxon>
        <taxon>Foraminifera</taxon>
        <taxon>Monothalamids</taxon>
        <taxon>Reticulomyxidae</taxon>
        <taxon>Reticulomyxa</taxon>
    </lineage>
</organism>
<dbReference type="InterPro" id="IPR050738">
    <property type="entry name" value="Sulfatase"/>
</dbReference>
<dbReference type="InterPro" id="IPR000917">
    <property type="entry name" value="Sulfatase_N"/>
</dbReference>
<evidence type="ECO:0000256" key="2">
    <source>
        <dbReference type="ARBA" id="ARBA00022723"/>
    </source>
</evidence>
<dbReference type="SUPFAM" id="SSF53649">
    <property type="entry name" value="Alkaline phosphatase-like"/>
    <property type="match status" value="1"/>
</dbReference>
<dbReference type="PANTHER" id="PTHR42693:SF11">
    <property type="entry name" value="ARYLSULFATASE A"/>
    <property type="match status" value="1"/>
</dbReference>
<evidence type="ECO:0000313" key="8">
    <source>
        <dbReference type="Proteomes" id="UP000023152"/>
    </source>
</evidence>
<dbReference type="OrthoDB" id="103349at2759"/>
<protein>
    <submittedName>
        <fullName evidence="7">Arylsulfatase</fullName>
    </submittedName>
</protein>
<gene>
    <name evidence="7" type="ORF">RFI_00267</name>
</gene>
<dbReference type="GO" id="GO:0046872">
    <property type="term" value="F:metal ion binding"/>
    <property type="evidence" value="ECO:0007669"/>
    <property type="project" value="UniProtKB-KW"/>
</dbReference>
<evidence type="ECO:0000256" key="3">
    <source>
        <dbReference type="ARBA" id="ARBA00022801"/>
    </source>
</evidence>
<dbReference type="Proteomes" id="UP000023152">
    <property type="component" value="Unassembled WGS sequence"/>
</dbReference>
<dbReference type="PANTHER" id="PTHR42693">
    <property type="entry name" value="ARYLSULFATASE FAMILY MEMBER"/>
    <property type="match status" value="1"/>
</dbReference>
<keyword evidence="8" id="KW-1185">Reference proteome</keyword>
<name>X6PGH7_RETFI</name>
<sequence>MNFLRSSCLLTFLAFVGHSLPNFLILFADDLGYGDLSYNGHPTISTPNVDQIAREGMILTQWYSGFHVCSPSRASLLTGRLPPRTGCAGPWVGGVFPSAAIGGLPHYEITFAQQLKGIGYKTKIIGKWHLGERQEFLPYNYGFDEFFGLPYSVNNATIATHLCGNQKHGNY</sequence>
<dbReference type="AlphaFoldDB" id="X6PGH7"/>
<evidence type="ECO:0000256" key="4">
    <source>
        <dbReference type="ARBA" id="ARBA00022837"/>
    </source>
</evidence>
<dbReference type="GO" id="GO:0004065">
    <property type="term" value="F:arylsulfatase activity"/>
    <property type="evidence" value="ECO:0007669"/>
    <property type="project" value="TreeGrafter"/>
</dbReference>
<dbReference type="OMA" id="CESAGHH"/>
<reference evidence="7 8" key="1">
    <citation type="journal article" date="2013" name="Curr. Biol.">
        <title>The Genome of the Foraminiferan Reticulomyxa filosa.</title>
        <authorList>
            <person name="Glockner G."/>
            <person name="Hulsmann N."/>
            <person name="Schleicher M."/>
            <person name="Noegel A.A."/>
            <person name="Eichinger L."/>
            <person name="Gallinger C."/>
            <person name="Pawlowski J."/>
            <person name="Sierra R."/>
            <person name="Euteneuer U."/>
            <person name="Pillet L."/>
            <person name="Moustafa A."/>
            <person name="Platzer M."/>
            <person name="Groth M."/>
            <person name="Szafranski K."/>
            <person name="Schliwa M."/>
        </authorList>
    </citation>
    <scope>NUCLEOTIDE SEQUENCE [LARGE SCALE GENOMIC DNA]</scope>
</reference>
<proteinExistence type="inferred from homology"/>
<comment type="caution">
    <text evidence="7">The sequence shown here is derived from an EMBL/GenBank/DDBJ whole genome shotgun (WGS) entry which is preliminary data.</text>
</comment>
<dbReference type="Pfam" id="PF00884">
    <property type="entry name" value="Sulfatase"/>
    <property type="match status" value="1"/>
</dbReference>
<feature type="chain" id="PRO_5004975797" evidence="5">
    <location>
        <begin position="20"/>
        <end position="171"/>
    </location>
</feature>
<evidence type="ECO:0000256" key="5">
    <source>
        <dbReference type="SAM" id="SignalP"/>
    </source>
</evidence>
<comment type="similarity">
    <text evidence="1">Belongs to the sulfatase family.</text>
</comment>
<evidence type="ECO:0000313" key="7">
    <source>
        <dbReference type="EMBL" id="ETO36792.1"/>
    </source>
</evidence>
<keyword evidence="5" id="KW-0732">Signal</keyword>